<dbReference type="EMBL" id="JAHLQT010036566">
    <property type="protein sequence ID" value="KAG7157869.1"/>
    <property type="molecule type" value="Genomic_DNA"/>
</dbReference>
<dbReference type="Proteomes" id="UP000747542">
    <property type="component" value="Unassembled WGS sequence"/>
</dbReference>
<protein>
    <submittedName>
        <fullName evidence="1">Uncharacterized protein</fullName>
    </submittedName>
</protein>
<gene>
    <name evidence="1" type="ORF">Hamer_G029870</name>
</gene>
<dbReference type="AlphaFoldDB" id="A0A8J5JRH0"/>
<keyword evidence="2" id="KW-1185">Reference proteome</keyword>
<organism evidence="1 2">
    <name type="scientific">Homarus americanus</name>
    <name type="common">American lobster</name>
    <dbReference type="NCBI Taxonomy" id="6706"/>
    <lineage>
        <taxon>Eukaryota</taxon>
        <taxon>Metazoa</taxon>
        <taxon>Ecdysozoa</taxon>
        <taxon>Arthropoda</taxon>
        <taxon>Crustacea</taxon>
        <taxon>Multicrustacea</taxon>
        <taxon>Malacostraca</taxon>
        <taxon>Eumalacostraca</taxon>
        <taxon>Eucarida</taxon>
        <taxon>Decapoda</taxon>
        <taxon>Pleocyemata</taxon>
        <taxon>Astacidea</taxon>
        <taxon>Nephropoidea</taxon>
        <taxon>Nephropidae</taxon>
        <taxon>Homarus</taxon>
    </lineage>
</organism>
<evidence type="ECO:0000313" key="1">
    <source>
        <dbReference type="EMBL" id="KAG7157869.1"/>
    </source>
</evidence>
<reference evidence="1" key="1">
    <citation type="journal article" date="2021" name="Sci. Adv.">
        <title>The American lobster genome reveals insights on longevity, neural, and immune adaptations.</title>
        <authorList>
            <person name="Polinski J.M."/>
            <person name="Zimin A.V."/>
            <person name="Clark K.F."/>
            <person name="Kohn A.B."/>
            <person name="Sadowski N."/>
            <person name="Timp W."/>
            <person name="Ptitsyn A."/>
            <person name="Khanna P."/>
            <person name="Romanova D.Y."/>
            <person name="Williams P."/>
            <person name="Greenwood S.J."/>
            <person name="Moroz L.L."/>
            <person name="Walt D.R."/>
            <person name="Bodnar A.G."/>
        </authorList>
    </citation>
    <scope>NUCLEOTIDE SEQUENCE</scope>
    <source>
        <strain evidence="1">GMGI-L3</strain>
    </source>
</reference>
<comment type="caution">
    <text evidence="1">The sequence shown here is derived from an EMBL/GenBank/DDBJ whole genome shotgun (WGS) entry which is preliminary data.</text>
</comment>
<accession>A0A8J5JRH0</accession>
<proteinExistence type="predicted"/>
<name>A0A8J5JRH0_HOMAM</name>
<sequence length="125" mass="14501">MVRIFNAGNAGNTVCQMKYIDKKINSVWTDRADKLLCENNPLTLGPLPTLRKRAQGEGWKQVFILERRQNISTAVNGENTRLQQDWRERSESWWGWKVSLTSCLSSICQSDQHQLLNFPLRACQY</sequence>
<evidence type="ECO:0000313" key="2">
    <source>
        <dbReference type="Proteomes" id="UP000747542"/>
    </source>
</evidence>